<sequence length="419" mass="44465">MPISTAAARGITDEFNRRRGPKTGLVVGAKWGDSVLESALESLMPDDRLTVVTPSVDDVRIGLDKEGSWAAGNVDVHHKLADAGQVDHVMLAEPVTVDAEAFVDDVESLKEKVNAGGTLTFAATLTAPAREEIAELVADYGIGSDLILRSMPPLRIHKLRFTSTGVRQAFGSEVPTEDKEDAAEILPAWRASSVPLTPGMHIDSNGVIAAGLFAGAAWGLKKLRPQSKAWMAPAALALPVAAFFRDPQRPADMSGGDLEVDTLLAASDGAVTGIEPVVDERFGAATGTAGSEWLRISVFLSVLDVHINRAPATGEVVDIFTESGGFVNAMKPESEHNAACYTVIDTARGRIAVAQRTGMIARRIVNRAKIGATVAKGERYGLIRFGSRTDVYLPQGEVEPLVEPGDKVKGGETALARWI</sequence>
<proteinExistence type="predicted"/>
<keyword evidence="2" id="KW-0444">Lipid biosynthesis</keyword>
<evidence type="ECO:0000256" key="10">
    <source>
        <dbReference type="ARBA" id="ARBA00023317"/>
    </source>
</evidence>
<keyword evidence="12" id="KW-1185">Reference proteome</keyword>
<accession>A0ABV8U3W2</accession>
<keyword evidence="5" id="KW-0472">Membrane</keyword>
<keyword evidence="9" id="KW-1208">Phospholipid metabolism</keyword>
<gene>
    <name evidence="11" type="ORF">ACFPET_19155</name>
</gene>
<reference evidence="12" key="1">
    <citation type="journal article" date="2019" name="Int. J. Syst. Evol. Microbiol.">
        <title>The Global Catalogue of Microorganisms (GCM) 10K type strain sequencing project: providing services to taxonomists for standard genome sequencing and annotation.</title>
        <authorList>
            <consortium name="The Broad Institute Genomics Platform"/>
            <consortium name="The Broad Institute Genome Sequencing Center for Infectious Disease"/>
            <person name="Wu L."/>
            <person name="Ma J."/>
        </authorList>
    </citation>
    <scope>NUCLEOTIDE SEQUENCE [LARGE SCALE GENOMIC DNA]</scope>
    <source>
        <strain evidence="12">IBRC-M 10908</strain>
    </source>
</reference>
<dbReference type="Pfam" id="PF02666">
    <property type="entry name" value="PS_Dcarbxylase"/>
    <property type="match status" value="1"/>
</dbReference>
<protein>
    <submittedName>
        <fullName evidence="11">Phosphatidylserine decarboxylase</fullName>
    </submittedName>
</protein>
<evidence type="ECO:0000313" key="12">
    <source>
        <dbReference type="Proteomes" id="UP001595823"/>
    </source>
</evidence>
<dbReference type="Proteomes" id="UP001595823">
    <property type="component" value="Unassembled WGS sequence"/>
</dbReference>
<evidence type="ECO:0000313" key="11">
    <source>
        <dbReference type="EMBL" id="MFC4337322.1"/>
    </source>
</evidence>
<evidence type="ECO:0000256" key="7">
    <source>
        <dbReference type="ARBA" id="ARBA00023209"/>
    </source>
</evidence>
<evidence type="ECO:0000256" key="2">
    <source>
        <dbReference type="ARBA" id="ARBA00022516"/>
    </source>
</evidence>
<dbReference type="EMBL" id="JBHSDK010000028">
    <property type="protein sequence ID" value="MFC4337322.1"/>
    <property type="molecule type" value="Genomic_DNA"/>
</dbReference>
<evidence type="ECO:0000256" key="6">
    <source>
        <dbReference type="ARBA" id="ARBA00023145"/>
    </source>
</evidence>
<dbReference type="RefSeq" id="WP_380624190.1">
    <property type="nucleotide sequence ID" value="NZ_JBHSDK010000028.1"/>
</dbReference>
<keyword evidence="6" id="KW-0865">Zymogen</keyword>
<evidence type="ECO:0000256" key="4">
    <source>
        <dbReference type="ARBA" id="ARBA00023098"/>
    </source>
</evidence>
<comment type="caution">
    <text evidence="11">The sequence shown here is derived from an EMBL/GenBank/DDBJ whole genome shotgun (WGS) entry which is preliminary data.</text>
</comment>
<keyword evidence="1" id="KW-1003">Cell membrane</keyword>
<evidence type="ECO:0000256" key="8">
    <source>
        <dbReference type="ARBA" id="ARBA00023239"/>
    </source>
</evidence>
<keyword evidence="8" id="KW-0456">Lyase</keyword>
<keyword evidence="4" id="KW-0443">Lipid metabolism</keyword>
<evidence type="ECO:0000256" key="5">
    <source>
        <dbReference type="ARBA" id="ARBA00023136"/>
    </source>
</evidence>
<dbReference type="InterPro" id="IPR033175">
    <property type="entry name" value="PSD-A"/>
</dbReference>
<dbReference type="InterPro" id="IPR003817">
    <property type="entry name" value="PS_Dcarbxylase"/>
</dbReference>
<dbReference type="PANTHER" id="PTHR35809">
    <property type="entry name" value="ARCHAETIDYLSERINE DECARBOXYLASE PROENZYME-RELATED"/>
    <property type="match status" value="1"/>
</dbReference>
<evidence type="ECO:0000256" key="1">
    <source>
        <dbReference type="ARBA" id="ARBA00022475"/>
    </source>
</evidence>
<name>A0ABV8U3W2_9ACTN</name>
<keyword evidence="3" id="KW-0210">Decarboxylase</keyword>
<dbReference type="PANTHER" id="PTHR35809:SF1">
    <property type="entry name" value="ARCHAETIDYLSERINE DECARBOXYLASE PROENZYME-RELATED"/>
    <property type="match status" value="1"/>
</dbReference>
<evidence type="ECO:0000256" key="9">
    <source>
        <dbReference type="ARBA" id="ARBA00023264"/>
    </source>
</evidence>
<keyword evidence="10" id="KW-0670">Pyruvate</keyword>
<evidence type="ECO:0000256" key="3">
    <source>
        <dbReference type="ARBA" id="ARBA00022793"/>
    </source>
</evidence>
<keyword evidence="7" id="KW-0594">Phospholipid biosynthesis</keyword>
<organism evidence="11 12">
    <name type="scientific">Salininema proteolyticum</name>
    <dbReference type="NCBI Taxonomy" id="1607685"/>
    <lineage>
        <taxon>Bacteria</taxon>
        <taxon>Bacillati</taxon>
        <taxon>Actinomycetota</taxon>
        <taxon>Actinomycetes</taxon>
        <taxon>Glycomycetales</taxon>
        <taxon>Glycomycetaceae</taxon>
        <taxon>Salininema</taxon>
    </lineage>
</organism>